<organism evidence="2 3">
    <name type="scientific">Laodelphax striatellus</name>
    <name type="common">Small brown planthopper</name>
    <name type="synonym">Delphax striatella</name>
    <dbReference type="NCBI Taxonomy" id="195883"/>
    <lineage>
        <taxon>Eukaryota</taxon>
        <taxon>Metazoa</taxon>
        <taxon>Ecdysozoa</taxon>
        <taxon>Arthropoda</taxon>
        <taxon>Hexapoda</taxon>
        <taxon>Insecta</taxon>
        <taxon>Pterygota</taxon>
        <taxon>Neoptera</taxon>
        <taxon>Paraneoptera</taxon>
        <taxon>Hemiptera</taxon>
        <taxon>Auchenorrhyncha</taxon>
        <taxon>Fulgoroidea</taxon>
        <taxon>Delphacidae</taxon>
        <taxon>Criomorphinae</taxon>
        <taxon>Laodelphax</taxon>
    </lineage>
</organism>
<dbReference type="EMBL" id="QKKF02005229">
    <property type="protein sequence ID" value="RZF46963.1"/>
    <property type="molecule type" value="Genomic_DNA"/>
</dbReference>
<keyword evidence="1" id="KW-0812">Transmembrane</keyword>
<evidence type="ECO:0000256" key="1">
    <source>
        <dbReference type="SAM" id="Phobius"/>
    </source>
</evidence>
<evidence type="ECO:0000313" key="2">
    <source>
        <dbReference type="EMBL" id="RZF46963.1"/>
    </source>
</evidence>
<proteinExistence type="predicted"/>
<keyword evidence="1" id="KW-0472">Membrane</keyword>
<dbReference type="AlphaFoldDB" id="A0A482XM95"/>
<comment type="caution">
    <text evidence="2">The sequence shown here is derived from an EMBL/GenBank/DDBJ whole genome shotgun (WGS) entry which is preliminary data.</text>
</comment>
<accession>A0A482XM95</accession>
<dbReference type="InParanoid" id="A0A482XM95"/>
<protein>
    <submittedName>
        <fullName evidence="2">Uncharacterized protein</fullName>
    </submittedName>
</protein>
<keyword evidence="1" id="KW-1133">Transmembrane helix</keyword>
<feature type="transmembrane region" description="Helical" evidence="1">
    <location>
        <begin position="21"/>
        <end position="44"/>
    </location>
</feature>
<reference evidence="2 3" key="1">
    <citation type="journal article" date="2017" name="Gigascience">
        <title>Genome sequence of the small brown planthopper, Laodelphax striatellus.</title>
        <authorList>
            <person name="Zhu J."/>
            <person name="Jiang F."/>
            <person name="Wang X."/>
            <person name="Yang P."/>
            <person name="Bao Y."/>
            <person name="Zhao W."/>
            <person name="Wang W."/>
            <person name="Lu H."/>
            <person name="Wang Q."/>
            <person name="Cui N."/>
            <person name="Li J."/>
            <person name="Chen X."/>
            <person name="Luo L."/>
            <person name="Yu J."/>
            <person name="Kang L."/>
            <person name="Cui F."/>
        </authorList>
    </citation>
    <scope>NUCLEOTIDE SEQUENCE [LARGE SCALE GENOMIC DNA]</scope>
    <source>
        <strain evidence="2">Lst14</strain>
    </source>
</reference>
<sequence>MISATKIRKRFFYSCKTPNAFPALSVGGIALLVFQLEFFALLILHSGISYKVFIERCDRDSHGDASYIEWGHDGYSHKVIGYDIMLSGKRLHQSGSSTAIFHLVSRYWHRSFPTVSRRFSSGKSGGSIEDGVTGKSTCEHYEISMLIDAEFAAAMQQQWKGKQQLDGSAGAASAAAAE</sequence>
<evidence type="ECO:0000313" key="3">
    <source>
        <dbReference type="Proteomes" id="UP000291343"/>
    </source>
</evidence>
<gene>
    <name evidence="2" type="ORF">LSTR_LSTR011231</name>
</gene>
<name>A0A482XM95_LAOST</name>
<dbReference type="Proteomes" id="UP000291343">
    <property type="component" value="Unassembled WGS sequence"/>
</dbReference>
<keyword evidence="3" id="KW-1185">Reference proteome</keyword>